<keyword evidence="4" id="KW-0833">Ubl conjugation pathway</keyword>
<name>A0AAF0EAI0_9BASI</name>
<evidence type="ECO:0000259" key="6">
    <source>
        <dbReference type="Pfam" id="PF12896"/>
    </source>
</evidence>
<keyword evidence="3" id="KW-0498">Mitosis</keyword>
<dbReference type="PANTHER" id="PTHR13260:SF0">
    <property type="entry name" value="ANAPHASE-PROMOTING COMPLEX SUBUNIT 4"/>
    <property type="match status" value="1"/>
</dbReference>
<gene>
    <name evidence="7" type="ORF">MCAP1_001302</name>
</gene>
<sequence>MQVTLPHDTHLVGSACNPCMDVVAFLCCDRAPPAAANAPPGLTPAQLAMRQRMLAIQARRMGVANPAAATGAQQVRRGPALKLLVWRMVHAPSCVWDVPIEPPRTGIPRDAAEGVAVLGLCWSPDGERLAVRLALTHTADEHTQHAVALLVYSVYDGAVLHTHHTPCDAVPQHSALQWIALGAPAVPSQALDMLAQLPPLAPLPSPLDDKGSWIGAAQHRARPSELRPSEGMAKGTGVLAQVPALAHTSALSLLVCADDPGRLGLWLDGTVPLHAPELPPGMLSLAATAHDASLLLAEHGTLRIHHMPLGWDDALVHLARLSTAARASLAHGMDAAFLATQAYQRLVRPRCDEWRAHWDDTAARHGVDLVHEWMALVLGGRASPACEHLLVHLTEGTTLAMETDTKRSLKSLRRLAATGVRPACERLLVLLTELLGCARSPALYPGMDEACVCSLQRQVQTCHAIALAIEEHAERELVALDEFYKWFRMEQDRQERLKLEEEPPRVVTYHDTLTVLEYLQRGFHAPALDAMLGAGAAPPPAADTSDDSHVAMAPLWETVPVAYESAPPARDADAAAAVDAALAWLDEPSMPPSPSAAQWRGVHGPAALLAGPAHTFRPPTLPGDATTLPTRLEALGDALGTLLRGALAHKRAGSAHTHEVMALPDGLRLRDDTVRSVPRPAPPTMTDGALRPLARATVQDGHHVHTLVSDAHIHSVHVALGAPPGAVAPVTLAVPARVHDLVLVQGHMHVLYEHDTDTAVGSLGPPHAPVWPPNGASAAHGSGSLAAFAHGTRVLLGHDRRTVTVLPLC</sequence>
<evidence type="ECO:0000256" key="3">
    <source>
        <dbReference type="ARBA" id="ARBA00022776"/>
    </source>
</evidence>
<dbReference type="GO" id="GO:0070979">
    <property type="term" value="P:protein K11-linked ubiquitination"/>
    <property type="evidence" value="ECO:0007669"/>
    <property type="project" value="TreeGrafter"/>
</dbReference>
<accession>A0AAF0EAI0</accession>
<feature type="domain" description="Anaphase-promoting complex subunit 4 long" evidence="6">
    <location>
        <begin position="313"/>
        <end position="495"/>
    </location>
</feature>
<organism evidence="7 8">
    <name type="scientific">Malassezia caprae</name>
    <dbReference type="NCBI Taxonomy" id="1381934"/>
    <lineage>
        <taxon>Eukaryota</taxon>
        <taxon>Fungi</taxon>
        <taxon>Dikarya</taxon>
        <taxon>Basidiomycota</taxon>
        <taxon>Ustilaginomycotina</taxon>
        <taxon>Malasseziomycetes</taxon>
        <taxon>Malasseziales</taxon>
        <taxon>Malasseziaceae</taxon>
        <taxon>Malassezia</taxon>
    </lineage>
</organism>
<dbReference type="Proteomes" id="UP001220961">
    <property type="component" value="Chromosome 2"/>
</dbReference>
<dbReference type="PANTHER" id="PTHR13260">
    <property type="entry name" value="ANAPHASE PROMOTING COMPLEX SUBUNIT 4 APC4"/>
    <property type="match status" value="1"/>
</dbReference>
<dbReference type="AlphaFoldDB" id="A0AAF0EAI0"/>
<dbReference type="InterPro" id="IPR024789">
    <property type="entry name" value="APC4"/>
</dbReference>
<dbReference type="Pfam" id="PF12896">
    <property type="entry name" value="ANAPC4"/>
    <property type="match status" value="1"/>
</dbReference>
<dbReference type="GO" id="GO:0034399">
    <property type="term" value="C:nuclear periphery"/>
    <property type="evidence" value="ECO:0007669"/>
    <property type="project" value="TreeGrafter"/>
</dbReference>
<reference evidence="7" key="1">
    <citation type="submission" date="2023-03" db="EMBL/GenBank/DDBJ databases">
        <title>Mating type loci evolution in Malassezia.</title>
        <authorList>
            <person name="Coelho M.A."/>
        </authorList>
    </citation>
    <scope>NUCLEOTIDE SEQUENCE</scope>
    <source>
        <strain evidence="7">CBS 10434</strain>
    </source>
</reference>
<evidence type="ECO:0000313" key="7">
    <source>
        <dbReference type="EMBL" id="WFD19082.1"/>
    </source>
</evidence>
<evidence type="ECO:0000256" key="4">
    <source>
        <dbReference type="ARBA" id="ARBA00022786"/>
    </source>
</evidence>
<dbReference type="EMBL" id="CP119909">
    <property type="protein sequence ID" value="WFD19082.1"/>
    <property type="molecule type" value="Genomic_DNA"/>
</dbReference>
<dbReference type="InterPro" id="IPR024790">
    <property type="entry name" value="APC4_long_dom"/>
</dbReference>
<evidence type="ECO:0000256" key="2">
    <source>
        <dbReference type="ARBA" id="ARBA00022618"/>
    </source>
</evidence>
<dbReference type="GO" id="GO:0005680">
    <property type="term" value="C:anaphase-promoting complex"/>
    <property type="evidence" value="ECO:0007669"/>
    <property type="project" value="InterPro"/>
</dbReference>
<dbReference type="GO" id="GO:0031145">
    <property type="term" value="P:anaphase-promoting complex-dependent catabolic process"/>
    <property type="evidence" value="ECO:0007669"/>
    <property type="project" value="InterPro"/>
</dbReference>
<evidence type="ECO:0000256" key="1">
    <source>
        <dbReference type="ARBA" id="ARBA00016067"/>
    </source>
</evidence>
<keyword evidence="5" id="KW-0131">Cell cycle</keyword>
<proteinExistence type="predicted"/>
<evidence type="ECO:0000256" key="5">
    <source>
        <dbReference type="ARBA" id="ARBA00023306"/>
    </source>
</evidence>
<evidence type="ECO:0000313" key="8">
    <source>
        <dbReference type="Proteomes" id="UP001220961"/>
    </source>
</evidence>
<keyword evidence="8" id="KW-1185">Reference proteome</keyword>
<keyword evidence="2" id="KW-0132">Cell division</keyword>
<dbReference type="GO" id="GO:0051301">
    <property type="term" value="P:cell division"/>
    <property type="evidence" value="ECO:0007669"/>
    <property type="project" value="UniProtKB-KW"/>
</dbReference>
<protein>
    <recommendedName>
        <fullName evidence="1">Anaphase-promoting complex subunit 4</fullName>
    </recommendedName>
</protein>